<reference evidence="17" key="1">
    <citation type="submission" date="2020-07" db="EMBL/GenBank/DDBJ databases">
        <title>Genome sequences of bacteria associated with the marine, planktonic diatom Thalassiosira profunda strain ECT2AJA-044.</title>
        <authorList>
            <person name="Gargas C.B."/>
            <person name="Roberts W.R."/>
            <person name="Alverson A.J."/>
        </authorList>
    </citation>
    <scope>NUCLEOTIDE SEQUENCE</scope>
    <source>
        <strain evidence="17">ECT2AJA-044</strain>
    </source>
</reference>
<keyword evidence="8" id="KW-0816">Tricarboxylic acid cycle</keyword>
<dbReference type="AlphaFoldDB" id="A0A975I839"/>
<gene>
    <name evidence="17" type="primary">sdhD</name>
    <name evidence="17" type="ORF">HZ995_03630</name>
</gene>
<feature type="transmembrane region" description="Helical" evidence="16">
    <location>
        <begin position="55"/>
        <end position="80"/>
    </location>
</feature>
<keyword evidence="11" id="KW-0479">Metal-binding</keyword>
<dbReference type="NCBIfam" id="TIGR02968">
    <property type="entry name" value="succ_dehyd_anc"/>
    <property type="match status" value="1"/>
</dbReference>
<name>A0A975I839_9RHOB</name>
<dbReference type="SUPFAM" id="SSF81343">
    <property type="entry name" value="Fumarate reductase respiratory complex transmembrane subunits"/>
    <property type="match status" value="1"/>
</dbReference>
<keyword evidence="15 16" id="KW-0472">Membrane</keyword>
<feature type="transmembrane region" description="Helical" evidence="16">
    <location>
        <begin position="100"/>
        <end position="119"/>
    </location>
</feature>
<evidence type="ECO:0000256" key="12">
    <source>
        <dbReference type="ARBA" id="ARBA00022982"/>
    </source>
</evidence>
<dbReference type="GO" id="GO:0006099">
    <property type="term" value="P:tricarboxylic acid cycle"/>
    <property type="evidence" value="ECO:0007669"/>
    <property type="project" value="UniProtKB-KW"/>
</dbReference>
<dbReference type="InterPro" id="IPR000701">
    <property type="entry name" value="SuccDH_FuR_B_TM-su"/>
</dbReference>
<keyword evidence="12" id="KW-0249">Electron transport</keyword>
<sequence length="123" mass="13442">MRYLTDRKRAQGLGAGREGTHHHWQAMVSSILLVFLVPAFVITFAMGLDSDYQEVIAFYSQPLPALITGISLVVIVLHLMNEANVAVEDYVHGVAEKLTLIAVKAFSYTLIAVGLFALAKIAL</sequence>
<evidence type="ECO:0000256" key="13">
    <source>
        <dbReference type="ARBA" id="ARBA00022989"/>
    </source>
</evidence>
<evidence type="ECO:0000256" key="3">
    <source>
        <dbReference type="ARBA" id="ARBA00004141"/>
    </source>
</evidence>
<feature type="transmembrane region" description="Helical" evidence="16">
    <location>
        <begin position="26"/>
        <end position="48"/>
    </location>
</feature>
<dbReference type="InterPro" id="IPR014312">
    <property type="entry name" value="Succ_DH_anchor"/>
</dbReference>
<keyword evidence="10 16" id="KW-0812">Transmembrane</keyword>
<evidence type="ECO:0000256" key="5">
    <source>
        <dbReference type="ARBA" id="ARBA00011558"/>
    </source>
</evidence>
<keyword evidence="9" id="KW-0349">Heme</keyword>
<dbReference type="InterPro" id="IPR034804">
    <property type="entry name" value="SQR/QFR_C/D"/>
</dbReference>
<keyword evidence="14" id="KW-0408">Iron</keyword>
<keyword evidence="7" id="KW-0813">Transport</keyword>
<evidence type="ECO:0000256" key="14">
    <source>
        <dbReference type="ARBA" id="ARBA00023004"/>
    </source>
</evidence>
<evidence type="ECO:0000313" key="17">
    <source>
        <dbReference type="EMBL" id="QTN36624.1"/>
    </source>
</evidence>
<dbReference type="Gene3D" id="1.20.1300.10">
    <property type="entry name" value="Fumarate reductase/succinate dehydrogenase, transmembrane subunit"/>
    <property type="match status" value="1"/>
</dbReference>
<evidence type="ECO:0000256" key="7">
    <source>
        <dbReference type="ARBA" id="ARBA00022448"/>
    </source>
</evidence>
<evidence type="ECO:0000256" key="2">
    <source>
        <dbReference type="ARBA" id="ARBA00004050"/>
    </source>
</evidence>
<proteinExistence type="predicted"/>
<evidence type="ECO:0000256" key="10">
    <source>
        <dbReference type="ARBA" id="ARBA00022692"/>
    </source>
</evidence>
<dbReference type="RefSeq" id="WP_209357323.1">
    <property type="nucleotide sequence ID" value="NZ_CP060010.1"/>
</dbReference>
<evidence type="ECO:0000256" key="4">
    <source>
        <dbReference type="ARBA" id="ARBA00005163"/>
    </source>
</evidence>
<evidence type="ECO:0000256" key="1">
    <source>
        <dbReference type="ARBA" id="ARBA00001971"/>
    </source>
</evidence>
<dbReference type="CDD" id="cd03495">
    <property type="entry name" value="SQR_TypeC_SdhD_like"/>
    <property type="match status" value="1"/>
</dbReference>
<accession>A0A975I839</accession>
<dbReference type="GO" id="GO:0020037">
    <property type="term" value="F:heme binding"/>
    <property type="evidence" value="ECO:0007669"/>
    <property type="project" value="InterPro"/>
</dbReference>
<dbReference type="KEGG" id="cact:HZ995_03630"/>
<dbReference type="EMBL" id="CP060010">
    <property type="protein sequence ID" value="QTN36624.1"/>
    <property type="molecule type" value="Genomic_DNA"/>
</dbReference>
<dbReference type="GO" id="GO:0016020">
    <property type="term" value="C:membrane"/>
    <property type="evidence" value="ECO:0007669"/>
    <property type="project" value="UniProtKB-SubCell"/>
</dbReference>
<dbReference type="Pfam" id="PF01127">
    <property type="entry name" value="Sdh_cyt"/>
    <property type="match status" value="1"/>
</dbReference>
<evidence type="ECO:0000256" key="9">
    <source>
        <dbReference type="ARBA" id="ARBA00022617"/>
    </source>
</evidence>
<dbReference type="Proteomes" id="UP000665026">
    <property type="component" value="Chromosome"/>
</dbReference>
<protein>
    <recommendedName>
        <fullName evidence="6">Succinate dehydrogenase hydrophobic membrane anchor subunit</fullName>
    </recommendedName>
</protein>
<keyword evidence="13 16" id="KW-1133">Transmembrane helix</keyword>
<comment type="cofactor">
    <cofactor evidence="1">
        <name>heme</name>
        <dbReference type="ChEBI" id="CHEBI:30413"/>
    </cofactor>
</comment>
<dbReference type="GO" id="GO:0046872">
    <property type="term" value="F:metal ion binding"/>
    <property type="evidence" value="ECO:0007669"/>
    <property type="project" value="UniProtKB-KW"/>
</dbReference>
<evidence type="ECO:0000256" key="16">
    <source>
        <dbReference type="SAM" id="Phobius"/>
    </source>
</evidence>
<evidence type="ECO:0000313" key="18">
    <source>
        <dbReference type="Proteomes" id="UP000665026"/>
    </source>
</evidence>
<comment type="function">
    <text evidence="2">Membrane-anchoring subunit of succinate dehydrogenase (SDH).</text>
</comment>
<comment type="pathway">
    <text evidence="4">Carbohydrate metabolism; tricarboxylic acid cycle.</text>
</comment>
<evidence type="ECO:0000256" key="15">
    <source>
        <dbReference type="ARBA" id="ARBA00023136"/>
    </source>
</evidence>
<comment type="subunit">
    <text evidence="5">Part of an enzyme complex containing four subunits: a flavoprotein, an iron-sulfur protein, plus two membrane-anchoring proteins, SdhC and SdhD.</text>
</comment>
<evidence type="ECO:0000256" key="8">
    <source>
        <dbReference type="ARBA" id="ARBA00022532"/>
    </source>
</evidence>
<evidence type="ECO:0000256" key="11">
    <source>
        <dbReference type="ARBA" id="ARBA00022723"/>
    </source>
</evidence>
<evidence type="ECO:0000256" key="6">
    <source>
        <dbReference type="ARBA" id="ARBA00019425"/>
    </source>
</evidence>
<comment type="subcellular location">
    <subcellularLocation>
        <location evidence="3">Membrane</location>
        <topology evidence="3">Multi-pass membrane protein</topology>
    </subcellularLocation>
</comment>
<organism evidence="17 18">
    <name type="scientific">Cognatishimia activa</name>
    <dbReference type="NCBI Taxonomy" id="1715691"/>
    <lineage>
        <taxon>Bacteria</taxon>
        <taxon>Pseudomonadati</taxon>
        <taxon>Pseudomonadota</taxon>
        <taxon>Alphaproteobacteria</taxon>
        <taxon>Rhodobacterales</taxon>
        <taxon>Paracoccaceae</taxon>
        <taxon>Cognatishimia</taxon>
    </lineage>
</organism>